<feature type="binding site" evidence="9">
    <location>
        <position position="321"/>
    </location>
    <ligand>
        <name>substrate</name>
    </ligand>
</feature>
<dbReference type="GO" id="GO:0005737">
    <property type="term" value="C:cytoplasm"/>
    <property type="evidence" value="ECO:0007669"/>
    <property type="project" value="UniProtKB-SubCell"/>
</dbReference>
<feature type="binding site" evidence="9">
    <location>
        <position position="259"/>
    </location>
    <ligand>
        <name>pyridoxal 5'-phosphate</name>
        <dbReference type="ChEBI" id="CHEBI:597326"/>
    </ligand>
</feature>
<feature type="binding site" evidence="9">
    <location>
        <position position="414"/>
    </location>
    <ligand>
        <name>substrate</name>
    </ligand>
</feature>
<comment type="pathway">
    <text evidence="2 9">Cofactor biosynthesis; biotin biosynthesis; 7,8-diaminononanoate from 8-amino-7-oxononanoate (SAM route): step 1/1.</text>
</comment>
<comment type="subunit">
    <text evidence="9">Homodimer.</text>
</comment>
<evidence type="ECO:0000313" key="10">
    <source>
        <dbReference type="EMBL" id="RIY36215.1"/>
    </source>
</evidence>
<dbReference type="Gene3D" id="3.40.640.10">
    <property type="entry name" value="Type I PLP-dependent aspartate aminotransferase-like (Major domain)"/>
    <property type="match status" value="1"/>
</dbReference>
<dbReference type="Gene3D" id="3.90.1150.10">
    <property type="entry name" value="Aspartate Aminotransferase, domain 1"/>
    <property type="match status" value="1"/>
</dbReference>
<protein>
    <recommendedName>
        <fullName evidence="9">Adenosylmethionine-8-amino-7-oxononanoate aminotransferase</fullName>
        <ecNumber evidence="9">2.6.1.62</ecNumber>
    </recommendedName>
    <alternativeName>
        <fullName evidence="9">7,8-diamino-pelargonic acid aminotransferase</fullName>
        <shortName evidence="9">DAPA AT</shortName>
        <shortName evidence="9">DAPA aminotransferase</shortName>
    </alternativeName>
    <alternativeName>
        <fullName evidence="9">7,8-diaminononanoate synthase</fullName>
        <shortName evidence="9">DANS</shortName>
    </alternativeName>
    <alternativeName>
        <fullName evidence="9">Diaminopelargonic acid synthase</fullName>
    </alternativeName>
</protein>
<name>A0A3A1YEW1_9GAMM</name>
<feature type="binding site" evidence="9">
    <location>
        <begin position="110"/>
        <end position="111"/>
    </location>
    <ligand>
        <name>pyridoxal 5'-phosphate</name>
        <dbReference type="ChEBI" id="CHEBI:597326"/>
    </ligand>
</feature>
<reference evidence="10 11" key="1">
    <citation type="submission" date="2017-08" db="EMBL/GenBank/DDBJ databases">
        <title>Reclassification of Bisgaard taxon 37 and 44.</title>
        <authorList>
            <person name="Christensen H."/>
        </authorList>
    </citation>
    <scope>NUCLEOTIDE SEQUENCE [LARGE SCALE GENOMIC DNA]</scope>
    <source>
        <strain evidence="10 11">111</strain>
    </source>
</reference>
<keyword evidence="4 9" id="KW-0808">Transferase</keyword>
<dbReference type="GO" id="GO:0030170">
    <property type="term" value="F:pyridoxal phosphate binding"/>
    <property type="evidence" value="ECO:0007669"/>
    <property type="project" value="UniProtKB-UniRule"/>
</dbReference>
<evidence type="ECO:0000313" key="11">
    <source>
        <dbReference type="Proteomes" id="UP000265916"/>
    </source>
</evidence>
<comment type="catalytic activity">
    <reaction evidence="8 9">
        <text>(8S)-8-amino-7-oxononanoate + S-adenosyl-L-methionine = S-adenosyl-4-methylsulfanyl-2-oxobutanoate + (7R,8S)-7,8-diammoniononanoate</text>
        <dbReference type="Rhea" id="RHEA:16861"/>
        <dbReference type="ChEBI" id="CHEBI:16490"/>
        <dbReference type="ChEBI" id="CHEBI:59789"/>
        <dbReference type="ChEBI" id="CHEBI:149468"/>
        <dbReference type="ChEBI" id="CHEBI:149469"/>
        <dbReference type="EC" id="2.6.1.62"/>
    </reaction>
</comment>
<keyword evidence="9" id="KW-0963">Cytoplasm</keyword>
<dbReference type="InterPro" id="IPR015422">
    <property type="entry name" value="PyrdxlP-dep_Trfase_small"/>
</dbReference>
<feature type="binding site" evidence="9">
    <location>
        <position position="142"/>
    </location>
    <ligand>
        <name>substrate</name>
    </ligand>
</feature>
<dbReference type="CDD" id="cd00610">
    <property type="entry name" value="OAT_like"/>
    <property type="match status" value="1"/>
</dbReference>
<feature type="binding site" evidence="9">
    <location>
        <begin position="322"/>
        <end position="323"/>
    </location>
    <ligand>
        <name>pyridoxal 5'-phosphate</name>
        <dbReference type="ChEBI" id="CHEBI:597326"/>
    </ligand>
</feature>
<comment type="similarity">
    <text evidence="9">Belongs to the class-III pyridoxal-phosphate-dependent aminotransferase family. BioA subfamily.</text>
</comment>
<dbReference type="NCBIfam" id="TIGR00508">
    <property type="entry name" value="bioA"/>
    <property type="match status" value="1"/>
</dbReference>
<organism evidence="10 11">
    <name type="scientific">Psittacicella hinzii</name>
    <dbReference type="NCBI Taxonomy" id="2028575"/>
    <lineage>
        <taxon>Bacteria</taxon>
        <taxon>Pseudomonadati</taxon>
        <taxon>Pseudomonadota</taxon>
        <taxon>Gammaproteobacteria</taxon>
        <taxon>Pasteurellales</taxon>
        <taxon>Psittacicellaceae</taxon>
        <taxon>Psittacicella</taxon>
    </lineage>
</organism>
<sequence>MTDSYNKVNDAALWHPYNKIGNNSNLLITKAQGSFIYSNNLKLLDGVSSWWSVAYGHNNPRISTQIQEQVNTLSHVMFAGLTHEPAIQATNALLNITNNDFAYCFYGDSGSVAVEIALKMSLQYHLALIKPRSKFLALKNGYHGDTWHAMLVSCPENSMHSLFTNNNPNLFVAPPPALSEQAYDSQNSHYKHPLTDQEFIGSQFYKDLMQVITKHGDDIAAFICEPMVQGAGGFNFYDLRYIDKAIQILHDKGILVIFDEIATGFGRTGKNFAYQHIENKPDIITLGKALTGGHITLGATLVTEEIGKSISNNPPYAFMHGPTFMANPLALRAAKAAVELYTDNFVIDKANGTNKIADKFYSAYQALKSKITNYNCKYIANLRYLGPIFCLEFTNTVNSKLIQDFFIQNNVWLRPFGKILYLLPPYTISNQELEFLVATVDKFVEAYGSNPQVLANYQSFV</sequence>
<keyword evidence="11" id="KW-1185">Reference proteome</keyword>
<evidence type="ECO:0000256" key="7">
    <source>
        <dbReference type="ARBA" id="ARBA00022898"/>
    </source>
</evidence>
<keyword evidence="3 9" id="KW-0032">Aminotransferase</keyword>
<proteinExistence type="inferred from homology"/>
<keyword evidence="6 9" id="KW-0093">Biotin biosynthesis</keyword>
<dbReference type="UniPathway" id="UPA00078">
    <property type="reaction ID" value="UER00160"/>
</dbReference>
<dbReference type="GO" id="GO:0004015">
    <property type="term" value="F:adenosylmethionine-8-amino-7-oxononanoate transaminase activity"/>
    <property type="evidence" value="ECO:0007669"/>
    <property type="project" value="UniProtKB-UniRule"/>
</dbReference>
<evidence type="ECO:0000256" key="8">
    <source>
        <dbReference type="ARBA" id="ARBA00048449"/>
    </source>
</evidence>
<dbReference type="RefSeq" id="WP_119532021.1">
    <property type="nucleotide sequence ID" value="NZ_JBHSSP010000028.1"/>
</dbReference>
<dbReference type="InterPro" id="IPR015421">
    <property type="entry name" value="PyrdxlP-dep_Trfase_major"/>
</dbReference>
<feature type="modified residue" description="N6-(pyridoxal phosphate)lysine" evidence="9">
    <location>
        <position position="288"/>
    </location>
</feature>
<dbReference type="GO" id="GO:0009102">
    <property type="term" value="P:biotin biosynthetic process"/>
    <property type="evidence" value="ECO:0007669"/>
    <property type="project" value="UniProtKB-UniRule"/>
</dbReference>
<accession>A0A3A1YEW1</accession>
<dbReference type="InterPro" id="IPR015424">
    <property type="entry name" value="PyrdxlP-dep_Trfase"/>
</dbReference>
<keyword evidence="5 9" id="KW-0949">S-adenosyl-L-methionine</keyword>
<feature type="binding site" evidence="9">
    <location>
        <position position="288"/>
    </location>
    <ligand>
        <name>substrate</name>
    </ligand>
</feature>
<dbReference type="EC" id="2.6.1.62" evidence="9"/>
<comment type="cofactor">
    <cofactor evidence="1 9">
        <name>pyridoxal 5'-phosphate</name>
        <dbReference type="ChEBI" id="CHEBI:597326"/>
    </cofactor>
</comment>
<dbReference type="AlphaFoldDB" id="A0A3A1YEW1"/>
<keyword evidence="7 9" id="KW-0663">Pyridoxal phosphate</keyword>
<dbReference type="PIRSF" id="PIRSF000521">
    <property type="entry name" value="Transaminase_4ab_Lys_Orn"/>
    <property type="match status" value="1"/>
</dbReference>
<dbReference type="PANTHER" id="PTHR42684">
    <property type="entry name" value="ADENOSYLMETHIONINE-8-AMINO-7-OXONONANOATE AMINOTRANSFERASE"/>
    <property type="match status" value="1"/>
</dbReference>
<evidence type="ECO:0000256" key="2">
    <source>
        <dbReference type="ARBA" id="ARBA00005063"/>
    </source>
</evidence>
<evidence type="ECO:0000256" key="3">
    <source>
        <dbReference type="ARBA" id="ARBA00022576"/>
    </source>
</evidence>
<dbReference type="InterPro" id="IPR005814">
    <property type="entry name" value="Aminotrans_3"/>
</dbReference>
<comment type="subcellular location">
    <subcellularLocation>
        <location evidence="9">Cytoplasm</location>
    </subcellularLocation>
</comment>
<evidence type="ECO:0000256" key="1">
    <source>
        <dbReference type="ARBA" id="ARBA00001933"/>
    </source>
</evidence>
<dbReference type="PROSITE" id="PS00600">
    <property type="entry name" value="AA_TRANSFER_CLASS_3"/>
    <property type="match status" value="1"/>
</dbReference>
<dbReference type="Pfam" id="PF00202">
    <property type="entry name" value="Aminotran_3"/>
    <property type="match status" value="1"/>
</dbReference>
<dbReference type="InterPro" id="IPR049704">
    <property type="entry name" value="Aminotrans_3_PPA_site"/>
</dbReference>
<comment type="function">
    <text evidence="9">Catalyzes the transfer of the alpha-amino group from S-adenosyl-L-methionine (SAM) to 7-keto-8-aminopelargonic acid (KAPA) to form 7,8-diaminopelargonic acid (DAPA). It is the only aminotransferase known to utilize SAM as an amino donor.</text>
</comment>
<dbReference type="PANTHER" id="PTHR42684:SF17">
    <property type="entry name" value="ADENOSYLMETHIONINE-8-AMINO-7-OXONONANOATE AMINOTRANSFERASE"/>
    <property type="match status" value="1"/>
</dbReference>
<gene>
    <name evidence="9 10" type="primary">bioA</name>
    <name evidence="10" type="ORF">CKF58_06130</name>
</gene>
<dbReference type="OrthoDB" id="9801052at2"/>
<dbReference type="EMBL" id="NRJG01000112">
    <property type="protein sequence ID" value="RIY36215.1"/>
    <property type="molecule type" value="Genomic_DNA"/>
</dbReference>
<evidence type="ECO:0000256" key="5">
    <source>
        <dbReference type="ARBA" id="ARBA00022691"/>
    </source>
</evidence>
<dbReference type="SUPFAM" id="SSF53383">
    <property type="entry name" value="PLP-dependent transferases"/>
    <property type="match status" value="1"/>
</dbReference>
<evidence type="ECO:0000256" key="4">
    <source>
        <dbReference type="ARBA" id="ARBA00022679"/>
    </source>
</evidence>
<dbReference type="InterPro" id="IPR005815">
    <property type="entry name" value="BioA"/>
</dbReference>
<evidence type="ECO:0000256" key="9">
    <source>
        <dbReference type="HAMAP-Rule" id="MF_00834"/>
    </source>
</evidence>
<dbReference type="HAMAP" id="MF_00834">
    <property type="entry name" value="BioA"/>
    <property type="match status" value="1"/>
</dbReference>
<comment type="caution">
    <text evidence="10">The sequence shown here is derived from an EMBL/GenBank/DDBJ whole genome shotgun (WGS) entry which is preliminary data.</text>
</comment>
<evidence type="ECO:0000256" key="6">
    <source>
        <dbReference type="ARBA" id="ARBA00022756"/>
    </source>
</evidence>
<feature type="binding site" evidence="9">
    <location>
        <position position="50"/>
    </location>
    <ligand>
        <name>substrate</name>
    </ligand>
</feature>
<feature type="site" description="Participates in the substrate recognition with KAPA and in a stacking interaction with the adenine ring of SAM" evidence="9">
    <location>
        <position position="17"/>
    </location>
</feature>
<dbReference type="Proteomes" id="UP000265916">
    <property type="component" value="Unassembled WGS sequence"/>
</dbReference>